<sequence>MSADFKKLAGKRERELLLLFDGQVKAAVNECGQLTRASRAGGRACSPKASQTLLAPWEHRGPMPGPRVVAIPPSSPPPLPTVSQRRRCTDALTPRANVCAAVSLPRMRPVAQAGIEGACCNARGGSRTSCGLLLGAHVDGERVGHTHSPEAHMEANRTLKRTAAVLLQSLDRRRRARLCGVVARLSRVWRASRRRRDSRNRSFLRRKPRPRVVVVVLFLPPRLLVRVPAVRARTTDDACHTAAASPTLFLAGGPY</sequence>
<evidence type="ECO:0000313" key="2">
    <source>
        <dbReference type="Proteomes" id="UP000805193"/>
    </source>
</evidence>
<evidence type="ECO:0000313" key="1">
    <source>
        <dbReference type="EMBL" id="KAG0429570.1"/>
    </source>
</evidence>
<keyword evidence="2" id="KW-1185">Reference proteome</keyword>
<protein>
    <submittedName>
        <fullName evidence="1">Uncharacterized protein</fullName>
    </submittedName>
</protein>
<proteinExistence type="predicted"/>
<comment type="caution">
    <text evidence="1">The sequence shown here is derived from an EMBL/GenBank/DDBJ whole genome shotgun (WGS) entry which is preliminary data.</text>
</comment>
<reference evidence="1 2" key="1">
    <citation type="journal article" date="2020" name="Cell">
        <title>Large-Scale Comparative Analyses of Tick Genomes Elucidate Their Genetic Diversity and Vector Capacities.</title>
        <authorList>
            <consortium name="Tick Genome and Microbiome Consortium (TIGMIC)"/>
            <person name="Jia N."/>
            <person name="Wang J."/>
            <person name="Shi W."/>
            <person name="Du L."/>
            <person name="Sun Y."/>
            <person name="Zhan W."/>
            <person name="Jiang J.F."/>
            <person name="Wang Q."/>
            <person name="Zhang B."/>
            <person name="Ji P."/>
            <person name="Bell-Sakyi L."/>
            <person name="Cui X.M."/>
            <person name="Yuan T.T."/>
            <person name="Jiang B.G."/>
            <person name="Yang W.F."/>
            <person name="Lam T.T."/>
            <person name="Chang Q.C."/>
            <person name="Ding S.J."/>
            <person name="Wang X.J."/>
            <person name="Zhu J.G."/>
            <person name="Ruan X.D."/>
            <person name="Zhao L."/>
            <person name="Wei J.T."/>
            <person name="Ye R.Z."/>
            <person name="Que T.C."/>
            <person name="Du C.H."/>
            <person name="Zhou Y.H."/>
            <person name="Cheng J.X."/>
            <person name="Dai P.F."/>
            <person name="Guo W.B."/>
            <person name="Han X.H."/>
            <person name="Huang E.J."/>
            <person name="Li L.F."/>
            <person name="Wei W."/>
            <person name="Gao Y.C."/>
            <person name="Liu J.Z."/>
            <person name="Shao H.Z."/>
            <person name="Wang X."/>
            <person name="Wang C.C."/>
            <person name="Yang T.C."/>
            <person name="Huo Q.B."/>
            <person name="Li W."/>
            <person name="Chen H.Y."/>
            <person name="Chen S.E."/>
            <person name="Zhou L.G."/>
            <person name="Ni X.B."/>
            <person name="Tian J.H."/>
            <person name="Sheng Y."/>
            <person name="Liu T."/>
            <person name="Pan Y.S."/>
            <person name="Xia L.Y."/>
            <person name="Li J."/>
            <person name="Zhao F."/>
            <person name="Cao W.C."/>
        </authorList>
    </citation>
    <scope>NUCLEOTIDE SEQUENCE [LARGE SCALE GENOMIC DNA]</scope>
    <source>
        <strain evidence="1">Iper-2018</strain>
    </source>
</reference>
<dbReference type="EMBL" id="JABSTQ010009401">
    <property type="protein sequence ID" value="KAG0429570.1"/>
    <property type="molecule type" value="Genomic_DNA"/>
</dbReference>
<dbReference type="Proteomes" id="UP000805193">
    <property type="component" value="Unassembled WGS sequence"/>
</dbReference>
<accession>A0AC60Q6S9</accession>
<gene>
    <name evidence="1" type="ORF">HPB47_023527</name>
</gene>
<organism evidence="1 2">
    <name type="scientific">Ixodes persulcatus</name>
    <name type="common">Taiga tick</name>
    <dbReference type="NCBI Taxonomy" id="34615"/>
    <lineage>
        <taxon>Eukaryota</taxon>
        <taxon>Metazoa</taxon>
        <taxon>Ecdysozoa</taxon>
        <taxon>Arthropoda</taxon>
        <taxon>Chelicerata</taxon>
        <taxon>Arachnida</taxon>
        <taxon>Acari</taxon>
        <taxon>Parasitiformes</taxon>
        <taxon>Ixodida</taxon>
        <taxon>Ixodoidea</taxon>
        <taxon>Ixodidae</taxon>
        <taxon>Ixodinae</taxon>
        <taxon>Ixodes</taxon>
    </lineage>
</organism>
<name>A0AC60Q6S9_IXOPE</name>